<reference evidence="1" key="2">
    <citation type="submission" date="2016-05" db="EMBL/GenBank/DDBJ databases">
        <authorList>
            <person name="Zheng J."/>
            <person name="Timme R."/>
            <person name="Allard M."/>
            <person name="Strain E."/>
            <person name="Luo Y."/>
            <person name="Brown E."/>
        </authorList>
    </citation>
    <scope>NUCLEOTIDE SEQUENCE</scope>
    <source>
        <strain evidence="1">CFSAN034343</strain>
    </source>
</reference>
<evidence type="ECO:0000313" key="4">
    <source>
        <dbReference type="Proteomes" id="UP000254400"/>
    </source>
</evidence>
<protein>
    <submittedName>
        <fullName evidence="1">Phage head-tail adapter protein</fullName>
    </submittedName>
    <submittedName>
        <fullName evidence="2">Phage head-tail adaptor</fullName>
    </submittedName>
</protein>
<sequence>MSWDYELTLIRPGEITQDDIGNQIPGDPVETVVLCKLQSVGRTEFYNAAVAGLRPEMVFVIHGYEYNYEQSVRFDGVLYRVIRTYATGFEELELTCERVAADG</sequence>
<dbReference type="Proteomes" id="UP000094974">
    <property type="component" value="Unassembled WGS sequence"/>
</dbReference>
<dbReference type="NCBIfam" id="TIGR01563">
    <property type="entry name" value="gp16_SPP1"/>
    <property type="match status" value="1"/>
</dbReference>
<gene>
    <name evidence="1" type="ORF">A7312_04800</name>
    <name evidence="2" type="ORF">NCTC10343_01576</name>
</gene>
<dbReference type="EMBL" id="LYND01000129">
    <property type="protein sequence ID" value="ODA08725.1"/>
    <property type="molecule type" value="Genomic_DNA"/>
</dbReference>
<proteinExistence type="predicted"/>
<reference evidence="2 4" key="3">
    <citation type="submission" date="2018-06" db="EMBL/GenBank/DDBJ databases">
        <authorList>
            <consortium name="Pathogen Informatics"/>
            <person name="Doyle S."/>
        </authorList>
    </citation>
    <scope>NUCLEOTIDE SEQUENCE [LARGE SCALE GENOMIC DNA]</scope>
    <source>
        <strain evidence="2 4">NCTC10343</strain>
    </source>
</reference>
<name>A0A378XXC7_PAEPO</name>
<evidence type="ECO:0000313" key="3">
    <source>
        <dbReference type="Proteomes" id="UP000094974"/>
    </source>
</evidence>
<dbReference type="AlphaFoldDB" id="A0A378XXC7"/>
<accession>A0A378XXC7</accession>
<dbReference type="Proteomes" id="UP000254400">
    <property type="component" value="Unassembled WGS sequence"/>
</dbReference>
<keyword evidence="3" id="KW-1185">Reference proteome</keyword>
<evidence type="ECO:0000313" key="1">
    <source>
        <dbReference type="EMBL" id="ODA08725.1"/>
    </source>
</evidence>
<dbReference type="InterPro" id="IPR008767">
    <property type="entry name" value="Phage_SPP1_head-tail_adaptor"/>
</dbReference>
<reference evidence="3" key="1">
    <citation type="submission" date="2016-05" db="EMBL/GenBank/DDBJ databases">
        <title>Whole genome shotgun sequencing of cultured foodborne pathogen.</title>
        <authorList>
            <person name="Zheng J."/>
            <person name="Timme R."/>
            <person name="Allard M."/>
            <person name="Strain E."/>
            <person name="Luo Y."/>
            <person name="Brown E."/>
        </authorList>
    </citation>
    <scope>NUCLEOTIDE SEQUENCE [LARGE SCALE GENOMIC DNA]</scope>
    <source>
        <strain evidence="3">CFSAN034343</strain>
    </source>
</reference>
<dbReference type="GeneID" id="93350362"/>
<dbReference type="RefSeq" id="WP_019686674.1">
    <property type="nucleotide sequence ID" value="NZ_CP036496.1"/>
</dbReference>
<organism evidence="2 4">
    <name type="scientific">Paenibacillus polymyxa</name>
    <name type="common">Bacillus polymyxa</name>
    <dbReference type="NCBI Taxonomy" id="1406"/>
    <lineage>
        <taxon>Bacteria</taxon>
        <taxon>Bacillati</taxon>
        <taxon>Bacillota</taxon>
        <taxon>Bacilli</taxon>
        <taxon>Bacillales</taxon>
        <taxon>Paenibacillaceae</taxon>
        <taxon>Paenibacillus</taxon>
    </lineage>
</organism>
<dbReference type="EMBL" id="UGSC01000001">
    <property type="protein sequence ID" value="SUA68231.1"/>
    <property type="molecule type" value="Genomic_DNA"/>
</dbReference>
<evidence type="ECO:0000313" key="2">
    <source>
        <dbReference type="EMBL" id="SUA68231.1"/>
    </source>
</evidence>